<feature type="compositionally biased region" description="Acidic residues" evidence="1">
    <location>
        <begin position="404"/>
        <end position="413"/>
    </location>
</feature>
<feature type="region of interest" description="Disordered" evidence="1">
    <location>
        <begin position="153"/>
        <end position="190"/>
    </location>
</feature>
<reference evidence="2 3" key="1">
    <citation type="submission" date="2022-09" db="EMBL/GenBank/DDBJ databases">
        <authorList>
            <person name="Palmer J.M."/>
        </authorList>
    </citation>
    <scope>NUCLEOTIDE SEQUENCE [LARGE SCALE GENOMIC DNA]</scope>
    <source>
        <strain evidence="2 3">DSM 7382</strain>
    </source>
</reference>
<feature type="compositionally biased region" description="Basic and acidic residues" evidence="1">
    <location>
        <begin position="205"/>
        <end position="217"/>
    </location>
</feature>
<feature type="compositionally biased region" description="Basic residues" evidence="1">
    <location>
        <begin position="1"/>
        <end position="12"/>
    </location>
</feature>
<dbReference type="AlphaFoldDB" id="A0AAW0GY78"/>
<feature type="compositionally biased region" description="Basic and acidic residues" evidence="1">
    <location>
        <begin position="231"/>
        <end position="246"/>
    </location>
</feature>
<feature type="compositionally biased region" description="Basic residues" evidence="1">
    <location>
        <begin position="269"/>
        <end position="292"/>
    </location>
</feature>
<keyword evidence="3" id="KW-1185">Reference proteome</keyword>
<feature type="region of interest" description="Disordered" evidence="1">
    <location>
        <begin position="1"/>
        <end position="24"/>
    </location>
</feature>
<sequence length="558" mass="63673">MMQHYHGGHLHHYSPSSSSTTTIANHGDAHRSVQFAQTAPFSYQLVPQPNPTFASPQVIQPQFQLGHTVNVPASGLYGVPSQWPTMSTFPAPVGSNPTDEFILLTTLRACTNVRGRGSSDYKTVLESLHGVNSHTADDWKNYFLQHMERLTSALGHSEPPPTCVPKVESSVRVREEGCSRPAEQKDKQEVVRRKSFDVGLTIQEALRKNDGHKHTEPAARSAPTRFPNPPSHDRRARTPPDDDAPRSDSSVTRFNSDRKRHQDDLSSNRHARARSPRSPRKVHVLVKRRKNLHSSERAHRGLDNIEIPSTPSRSPTPPTLVERCGRSKVKYTEEDLTYFVKYIQWKLKDEPGIFTNEICRQLSENAPHHSLCSWSSFYRRNEHTINRIKARNRRQYTSTRLDNVNDDDLEDGSSSDCSDGNFASDTDSEIIAIAEEGSLEDDEFVLGGSGDPIGSPEMRTMARYIERQAEWDGTSSTKRICWTRFYEQYTQRTTSSWKQMYKRHRLAIDSLARKYRRKTDKTKDTTTVSKQEVEETSMFRNALRTMIGEDYKETREDD</sequence>
<protein>
    <submittedName>
        <fullName evidence="2">Uncharacterized protein</fullName>
    </submittedName>
</protein>
<feature type="compositionally biased region" description="Basic and acidic residues" evidence="1">
    <location>
        <begin position="169"/>
        <end position="190"/>
    </location>
</feature>
<evidence type="ECO:0000313" key="3">
    <source>
        <dbReference type="Proteomes" id="UP001385951"/>
    </source>
</evidence>
<feature type="region of interest" description="Disordered" evidence="1">
    <location>
        <begin position="399"/>
        <end position="423"/>
    </location>
</feature>
<dbReference type="EMBL" id="JASBNA010000002">
    <property type="protein sequence ID" value="KAK7694786.1"/>
    <property type="molecule type" value="Genomic_DNA"/>
</dbReference>
<feature type="compositionally biased region" description="Polar residues" evidence="1">
    <location>
        <begin position="414"/>
        <end position="423"/>
    </location>
</feature>
<feature type="region of interest" description="Disordered" evidence="1">
    <location>
        <begin position="204"/>
        <end position="321"/>
    </location>
</feature>
<gene>
    <name evidence="2" type="ORF">QCA50_001974</name>
</gene>
<feature type="compositionally biased region" description="Basic and acidic residues" evidence="1">
    <location>
        <begin position="255"/>
        <end position="267"/>
    </location>
</feature>
<evidence type="ECO:0000313" key="2">
    <source>
        <dbReference type="EMBL" id="KAK7694786.1"/>
    </source>
</evidence>
<organism evidence="2 3">
    <name type="scientific">Cerrena zonata</name>
    <dbReference type="NCBI Taxonomy" id="2478898"/>
    <lineage>
        <taxon>Eukaryota</taxon>
        <taxon>Fungi</taxon>
        <taxon>Dikarya</taxon>
        <taxon>Basidiomycota</taxon>
        <taxon>Agaricomycotina</taxon>
        <taxon>Agaricomycetes</taxon>
        <taxon>Polyporales</taxon>
        <taxon>Cerrenaceae</taxon>
        <taxon>Cerrena</taxon>
    </lineage>
</organism>
<dbReference type="Gene3D" id="1.10.10.60">
    <property type="entry name" value="Homeodomain-like"/>
    <property type="match status" value="1"/>
</dbReference>
<name>A0AAW0GY78_9APHY</name>
<comment type="caution">
    <text evidence="2">The sequence shown here is derived from an EMBL/GenBank/DDBJ whole genome shotgun (WGS) entry which is preliminary data.</text>
</comment>
<dbReference type="Proteomes" id="UP001385951">
    <property type="component" value="Unassembled WGS sequence"/>
</dbReference>
<evidence type="ECO:0000256" key="1">
    <source>
        <dbReference type="SAM" id="MobiDB-lite"/>
    </source>
</evidence>
<accession>A0AAW0GY78</accession>
<feature type="compositionally biased region" description="Basic and acidic residues" evidence="1">
    <location>
        <begin position="293"/>
        <end position="303"/>
    </location>
</feature>
<proteinExistence type="predicted"/>